<evidence type="ECO:0000256" key="5">
    <source>
        <dbReference type="SAM" id="Phobius"/>
    </source>
</evidence>
<dbReference type="PANTHER" id="PTHR43038">
    <property type="entry name" value="ATP-BINDING CASSETTE, SUB-FAMILY H, MEMBER 1"/>
    <property type="match status" value="1"/>
</dbReference>
<feature type="transmembrane region" description="Helical" evidence="5">
    <location>
        <begin position="410"/>
        <end position="430"/>
    </location>
</feature>
<dbReference type="Pfam" id="PF01061">
    <property type="entry name" value="ABC2_membrane"/>
    <property type="match status" value="1"/>
</dbReference>
<feature type="transmembrane region" description="Helical" evidence="5">
    <location>
        <begin position="442"/>
        <end position="462"/>
    </location>
</feature>
<comment type="subcellular location">
    <subcellularLocation>
        <location evidence="1">Membrane</location>
        <topology evidence="1">Multi-pass membrane protein</topology>
    </subcellularLocation>
</comment>
<dbReference type="GO" id="GO:0016887">
    <property type="term" value="F:ATP hydrolysis activity"/>
    <property type="evidence" value="ECO:0007669"/>
    <property type="project" value="InterPro"/>
</dbReference>
<dbReference type="GeneID" id="100905874"/>
<keyword evidence="4 5" id="KW-0472">Membrane</keyword>
<feature type="transmembrane region" description="Helical" evidence="5">
    <location>
        <begin position="331"/>
        <end position="354"/>
    </location>
</feature>
<feature type="transmembrane region" description="Helical" evidence="5">
    <location>
        <begin position="500"/>
        <end position="521"/>
    </location>
</feature>
<dbReference type="PROSITE" id="PS50893">
    <property type="entry name" value="ABC_TRANSPORTER_2"/>
    <property type="match status" value="1"/>
</dbReference>
<dbReference type="GO" id="GO:0140359">
    <property type="term" value="F:ABC-type transporter activity"/>
    <property type="evidence" value="ECO:0007669"/>
    <property type="project" value="InterPro"/>
</dbReference>
<dbReference type="PROSITE" id="PS51012">
    <property type="entry name" value="ABC_TM2"/>
    <property type="match status" value="1"/>
</dbReference>
<name>A0AAJ7SFL1_9ACAR</name>
<feature type="domain" description="ABC transporter" evidence="6">
    <location>
        <begin position="2"/>
        <end position="176"/>
    </location>
</feature>
<dbReference type="KEGG" id="goe:100905874"/>
<evidence type="ECO:0000259" key="6">
    <source>
        <dbReference type="PROSITE" id="PS50893"/>
    </source>
</evidence>
<feature type="transmembrane region" description="Helical" evidence="5">
    <location>
        <begin position="384"/>
        <end position="404"/>
    </location>
</feature>
<sequence length="526" mass="58899">MVRVFDQIPGSPGSCIPGPGVGYMPQEPALYQEKTIYGNLHHFGQLYGMPEELIQERIRFLLDFLDLPRPYKKVGKLSGGQQRRVSLAVALIHEPPLLILDEPTVGVDPLLRLAIWNYLVTLTREKGMTVIVTTHYVEEARQAHMVGLMRSGRMLAQDSPDRLMEDFCCGSLEDVFLQLCIAADEERLSLAQQKNLEVVGLKIEDKDLSAKELEGETPSLCVLPAHVARHIPSGGAQIDPDSRRRDTFWETSTRQRIPALVKKNLTRLKSNYPFLLFTFLSMCLIAYVIEYFQTFCEELLRDMNKNVALAQLPVRVKDPVYGNGKPSFTEFMAPGIILSITYIMAVALTSISIIMESREGTMERCWVAGVKPFEVIGSHVISQFCVMCVQVASLLFFIFAIFGIPLEGSFITVVFLTFTQGLTGMTYGLVISSICSEEQSAMMLSLGSFYPNLLLSGIIWPVQAMPSVVRYVAYGLPQTIPTEALRCIMYRGWGVDRNEVWLGFGVSIGWSIFFLLFATIASKARK</sequence>
<reference evidence="9" key="1">
    <citation type="submission" date="2025-08" db="UniProtKB">
        <authorList>
            <consortium name="RefSeq"/>
        </authorList>
    </citation>
    <scope>IDENTIFICATION</scope>
</reference>
<dbReference type="InterPro" id="IPR003439">
    <property type="entry name" value="ABC_transporter-like_ATP-bd"/>
</dbReference>
<evidence type="ECO:0000313" key="9">
    <source>
        <dbReference type="RefSeq" id="XP_028967853.1"/>
    </source>
</evidence>
<dbReference type="SUPFAM" id="SSF52540">
    <property type="entry name" value="P-loop containing nucleoside triphosphate hydrolases"/>
    <property type="match status" value="1"/>
</dbReference>
<accession>A0AAJ7SFL1</accession>
<dbReference type="GO" id="GO:0016020">
    <property type="term" value="C:membrane"/>
    <property type="evidence" value="ECO:0007669"/>
    <property type="project" value="UniProtKB-SubCell"/>
</dbReference>
<dbReference type="InterPro" id="IPR017871">
    <property type="entry name" value="ABC_transporter-like_CS"/>
</dbReference>
<feature type="domain" description="ABC transmembrane type-2" evidence="7">
    <location>
        <begin position="297"/>
        <end position="525"/>
    </location>
</feature>
<dbReference type="RefSeq" id="XP_028967853.1">
    <property type="nucleotide sequence ID" value="XM_029112020.1"/>
</dbReference>
<keyword evidence="2 5" id="KW-0812">Transmembrane</keyword>
<dbReference type="GO" id="GO:0005524">
    <property type="term" value="F:ATP binding"/>
    <property type="evidence" value="ECO:0007669"/>
    <property type="project" value="InterPro"/>
</dbReference>
<dbReference type="InterPro" id="IPR027417">
    <property type="entry name" value="P-loop_NTPase"/>
</dbReference>
<feature type="transmembrane region" description="Helical" evidence="5">
    <location>
        <begin position="272"/>
        <end position="292"/>
    </location>
</feature>
<dbReference type="InterPro" id="IPR047817">
    <property type="entry name" value="ABC2_TM_bact-type"/>
</dbReference>
<dbReference type="AlphaFoldDB" id="A0AAJ7SFL1"/>
<evidence type="ECO:0000259" key="7">
    <source>
        <dbReference type="PROSITE" id="PS51012"/>
    </source>
</evidence>
<evidence type="ECO:0000256" key="4">
    <source>
        <dbReference type="ARBA" id="ARBA00023136"/>
    </source>
</evidence>
<evidence type="ECO:0000256" key="1">
    <source>
        <dbReference type="ARBA" id="ARBA00004141"/>
    </source>
</evidence>
<evidence type="ECO:0000256" key="3">
    <source>
        <dbReference type="ARBA" id="ARBA00022989"/>
    </source>
</evidence>
<dbReference type="Proteomes" id="UP000694867">
    <property type="component" value="Unplaced"/>
</dbReference>
<dbReference type="Pfam" id="PF00005">
    <property type="entry name" value="ABC_tran"/>
    <property type="match status" value="1"/>
</dbReference>
<evidence type="ECO:0000313" key="8">
    <source>
        <dbReference type="Proteomes" id="UP000694867"/>
    </source>
</evidence>
<keyword evidence="8" id="KW-1185">Reference proteome</keyword>
<evidence type="ECO:0000256" key="2">
    <source>
        <dbReference type="ARBA" id="ARBA00022692"/>
    </source>
</evidence>
<proteinExistence type="predicted"/>
<dbReference type="PROSITE" id="PS00211">
    <property type="entry name" value="ABC_TRANSPORTER_1"/>
    <property type="match status" value="1"/>
</dbReference>
<dbReference type="Gene3D" id="3.40.50.300">
    <property type="entry name" value="P-loop containing nucleotide triphosphate hydrolases"/>
    <property type="match status" value="1"/>
</dbReference>
<dbReference type="InterPro" id="IPR013525">
    <property type="entry name" value="ABC2_TM"/>
</dbReference>
<protein>
    <submittedName>
        <fullName evidence="9">ABC transporter G family member 20</fullName>
    </submittedName>
</protein>
<gene>
    <name evidence="9" type="primary">LOC100905874</name>
</gene>
<dbReference type="PANTHER" id="PTHR43038:SF3">
    <property type="entry name" value="ABC TRANSPORTER G FAMILY MEMBER 20 ISOFORM X1"/>
    <property type="match status" value="1"/>
</dbReference>
<organism evidence="8 9">
    <name type="scientific">Galendromus occidentalis</name>
    <name type="common">western predatory mite</name>
    <dbReference type="NCBI Taxonomy" id="34638"/>
    <lineage>
        <taxon>Eukaryota</taxon>
        <taxon>Metazoa</taxon>
        <taxon>Ecdysozoa</taxon>
        <taxon>Arthropoda</taxon>
        <taxon>Chelicerata</taxon>
        <taxon>Arachnida</taxon>
        <taxon>Acari</taxon>
        <taxon>Parasitiformes</taxon>
        <taxon>Mesostigmata</taxon>
        <taxon>Gamasina</taxon>
        <taxon>Phytoseioidea</taxon>
        <taxon>Phytoseiidae</taxon>
        <taxon>Typhlodrominae</taxon>
        <taxon>Galendromus</taxon>
    </lineage>
</organism>
<keyword evidence="3 5" id="KW-1133">Transmembrane helix</keyword>